<keyword evidence="2 5" id="KW-0378">Hydrolase</keyword>
<dbReference type="Proteomes" id="UP000481327">
    <property type="component" value="Unassembled WGS sequence"/>
</dbReference>
<dbReference type="EMBL" id="WIOL01000003">
    <property type="protein sequence ID" value="MQT17661.1"/>
    <property type="molecule type" value="Genomic_DNA"/>
</dbReference>
<dbReference type="AlphaFoldDB" id="A0A7C9KIY3"/>
<dbReference type="GO" id="GO:0097053">
    <property type="term" value="P:L-kynurenine catabolic process"/>
    <property type="evidence" value="ECO:0007669"/>
    <property type="project" value="UniProtKB-UniPathway"/>
</dbReference>
<dbReference type="Gene3D" id="3.90.1150.10">
    <property type="entry name" value="Aspartate Aminotransferase, domain 1"/>
    <property type="match status" value="1"/>
</dbReference>
<comment type="caution">
    <text evidence="6">The sequence shown here is derived from an EMBL/GenBank/DDBJ whole genome shotgun (WGS) entry which is preliminary data.</text>
</comment>
<evidence type="ECO:0000256" key="2">
    <source>
        <dbReference type="ARBA" id="ARBA00022801"/>
    </source>
</evidence>
<dbReference type="NCBIfam" id="TIGR01814">
    <property type="entry name" value="kynureninase"/>
    <property type="match status" value="1"/>
</dbReference>
<comment type="pathway">
    <text evidence="5">Amino-acid degradation; L-kynurenine degradation; L-alanine and anthranilate from L-kynurenine: step 1/1.</text>
</comment>
<dbReference type="SUPFAM" id="SSF53383">
    <property type="entry name" value="PLP-dependent transferases"/>
    <property type="match status" value="1"/>
</dbReference>
<comment type="catalytic activity">
    <reaction evidence="5">
        <text>L-kynurenine + H2O = anthranilate + L-alanine + H(+)</text>
        <dbReference type="Rhea" id="RHEA:16813"/>
        <dbReference type="ChEBI" id="CHEBI:15377"/>
        <dbReference type="ChEBI" id="CHEBI:15378"/>
        <dbReference type="ChEBI" id="CHEBI:16567"/>
        <dbReference type="ChEBI" id="CHEBI:57959"/>
        <dbReference type="ChEBI" id="CHEBI:57972"/>
        <dbReference type="EC" id="3.7.1.3"/>
    </reaction>
</comment>
<evidence type="ECO:0000256" key="5">
    <source>
        <dbReference type="PIRNR" id="PIRNR038800"/>
    </source>
</evidence>
<keyword evidence="7" id="KW-1185">Reference proteome</keyword>
<gene>
    <name evidence="6" type="primary">kynU</name>
    <name evidence="6" type="ORF">F3168_10345</name>
</gene>
<dbReference type="GO" id="GO:0030429">
    <property type="term" value="F:kynureninase activity"/>
    <property type="evidence" value="ECO:0007669"/>
    <property type="project" value="UniProtKB-UniRule"/>
</dbReference>
<dbReference type="PANTHER" id="PTHR14084:SF0">
    <property type="entry name" value="KYNURENINASE"/>
    <property type="match status" value="1"/>
</dbReference>
<keyword evidence="1 5" id="KW-0662">Pyridine nucleotide biosynthesis</keyword>
<evidence type="ECO:0000313" key="6">
    <source>
        <dbReference type="EMBL" id="MQT17661.1"/>
    </source>
</evidence>
<comment type="similarity">
    <text evidence="5">Belongs to the kynureninase family.</text>
</comment>
<keyword evidence="3 5" id="KW-0663">Pyridoxal phosphate</keyword>
<reference evidence="6 7" key="1">
    <citation type="submission" date="2019-09" db="EMBL/GenBank/DDBJ databases">
        <title>Polymorphobacter sp. isolated from a lake in China.</title>
        <authorList>
            <person name="Liu Z."/>
        </authorList>
    </citation>
    <scope>NUCLEOTIDE SEQUENCE [LARGE SCALE GENOMIC DNA]</scope>
    <source>
        <strain evidence="6 7">D40P</strain>
    </source>
</reference>
<dbReference type="EC" id="3.7.1.3" evidence="4 5"/>
<comment type="function">
    <text evidence="5">Catalyzes the cleavage of L-kynurenine (L-Kyn) and L-3-hydroxykynurenine (L-3OHKyn) into anthranilic acid (AA) and 3-hydroxyanthranilic acid (3-OHAA), respectively.</text>
</comment>
<dbReference type="Gene3D" id="3.40.640.10">
    <property type="entry name" value="Type I PLP-dependent aspartate aminotransferase-like (Major domain)"/>
    <property type="match status" value="1"/>
</dbReference>
<dbReference type="GO" id="GO:0005737">
    <property type="term" value="C:cytoplasm"/>
    <property type="evidence" value="ECO:0007669"/>
    <property type="project" value="UniProtKB-UniRule"/>
</dbReference>
<dbReference type="InterPro" id="IPR010111">
    <property type="entry name" value="Kynureninase"/>
</dbReference>
<comment type="subunit">
    <text evidence="5">Homodimer.</text>
</comment>
<dbReference type="UniPathway" id="UPA00253">
    <property type="reaction ID" value="UER00329"/>
</dbReference>
<proteinExistence type="inferred from homology"/>
<name>A0A7C9KIY3_9SPHN</name>
<evidence type="ECO:0000256" key="1">
    <source>
        <dbReference type="ARBA" id="ARBA00022642"/>
    </source>
</evidence>
<dbReference type="PANTHER" id="PTHR14084">
    <property type="entry name" value="KYNURENINASE"/>
    <property type="match status" value="1"/>
</dbReference>
<dbReference type="GO" id="GO:0043420">
    <property type="term" value="P:anthranilate metabolic process"/>
    <property type="evidence" value="ECO:0007669"/>
    <property type="project" value="TreeGrafter"/>
</dbReference>
<dbReference type="InterPro" id="IPR015422">
    <property type="entry name" value="PyrdxlP-dep_Trfase_small"/>
</dbReference>
<dbReference type="OrthoDB" id="9812626at2"/>
<dbReference type="UniPathway" id="UPA00334">
    <property type="reaction ID" value="UER00455"/>
</dbReference>
<accession>A0A7C9KIY3</accession>
<dbReference type="GO" id="GO:0019441">
    <property type="term" value="P:L-tryptophan catabolic process to kynurenine"/>
    <property type="evidence" value="ECO:0007669"/>
    <property type="project" value="TreeGrafter"/>
</dbReference>
<comment type="catalytic activity">
    <reaction evidence="5">
        <text>3-hydroxy-L-kynurenine + H2O = 3-hydroxyanthranilate + L-alanine + H(+)</text>
        <dbReference type="Rhea" id="RHEA:25143"/>
        <dbReference type="ChEBI" id="CHEBI:15377"/>
        <dbReference type="ChEBI" id="CHEBI:15378"/>
        <dbReference type="ChEBI" id="CHEBI:36559"/>
        <dbReference type="ChEBI" id="CHEBI:57972"/>
        <dbReference type="ChEBI" id="CHEBI:58125"/>
        <dbReference type="EC" id="3.7.1.3"/>
    </reaction>
</comment>
<organism evidence="6 7">
    <name type="scientific">Sandarakinorhabdus fusca</name>
    <dbReference type="NCBI Taxonomy" id="1439888"/>
    <lineage>
        <taxon>Bacteria</taxon>
        <taxon>Pseudomonadati</taxon>
        <taxon>Pseudomonadota</taxon>
        <taxon>Alphaproteobacteria</taxon>
        <taxon>Sphingomonadales</taxon>
        <taxon>Sphingosinicellaceae</taxon>
        <taxon>Sandarakinorhabdus</taxon>
    </lineage>
</organism>
<dbReference type="InterPro" id="IPR015421">
    <property type="entry name" value="PyrdxlP-dep_Trfase_major"/>
</dbReference>
<evidence type="ECO:0000256" key="3">
    <source>
        <dbReference type="ARBA" id="ARBA00022898"/>
    </source>
</evidence>
<dbReference type="InterPro" id="IPR015424">
    <property type="entry name" value="PyrdxlP-dep_Trfase"/>
</dbReference>
<dbReference type="GO" id="GO:0009435">
    <property type="term" value="P:NAD+ biosynthetic process"/>
    <property type="evidence" value="ECO:0007669"/>
    <property type="project" value="UniProtKB-UniRule"/>
</dbReference>
<sequence length="401" mass="41313">MLSALDAADSLAPFRTRFALPAGIVYLDGNSLGPLPAATPALLADAVTRQWGTGLIRSWNDEAWIDLPATIGAAIAPIIGAPPDCVIACDSVSVNLYKLAGAALMLRPGRRKILVEAGDFPTDRYILDGLARTTGARCEAVPRGDVAAAIDGDTALVVLSHVHFSTGAVHDMAALTAAAHAAGALILWDLSHSAGALAVALDADNADFAVGCGYKYLNGGPGAPAFAFAAARHHAALQPPLQGWMGHAAPFAFAADWSPAPGIRRLLAGTPPVLAMAALAAGVATFAGVDMAAAEAKSAALAQCFARLAAARCPGVAVEMPHRLRHGAQVVLRHPQARRVMAALIAHGVIGDCRPPDRMRFGFPALYTRFADIGIAVDTLAAVLASGEWQDARFDALGQVS</sequence>
<evidence type="ECO:0000256" key="4">
    <source>
        <dbReference type="NCBIfam" id="TIGR01814"/>
    </source>
</evidence>
<dbReference type="GO" id="GO:0030170">
    <property type="term" value="F:pyridoxal phosphate binding"/>
    <property type="evidence" value="ECO:0007669"/>
    <property type="project" value="UniProtKB-UniRule"/>
</dbReference>
<evidence type="ECO:0000313" key="7">
    <source>
        <dbReference type="Proteomes" id="UP000481327"/>
    </source>
</evidence>
<comment type="cofactor">
    <cofactor evidence="5">
        <name>pyridoxal 5'-phosphate</name>
        <dbReference type="ChEBI" id="CHEBI:597326"/>
    </cofactor>
</comment>
<comment type="pathway">
    <text evidence="5">Cofactor biosynthesis; NAD(+) biosynthesis; quinolinate from L-kynurenine: step 2/3.</text>
</comment>
<dbReference type="Pfam" id="PF22580">
    <property type="entry name" value="KYNU_C"/>
    <property type="match status" value="1"/>
</dbReference>
<dbReference type="PIRSF" id="PIRSF038800">
    <property type="entry name" value="KYNU"/>
    <property type="match status" value="1"/>
</dbReference>
<protein>
    <recommendedName>
        <fullName evidence="4 5">Kynureninase</fullName>
        <ecNumber evidence="4 5">3.7.1.3</ecNumber>
    </recommendedName>
</protein>